<evidence type="ECO:0000313" key="1">
    <source>
        <dbReference type="EMBL" id="PFX21116.1"/>
    </source>
</evidence>
<dbReference type="InterPro" id="IPR011989">
    <property type="entry name" value="ARM-like"/>
</dbReference>
<accession>A0A2B4RVC0</accession>
<dbReference type="Gene3D" id="1.25.10.10">
    <property type="entry name" value="Leucine-rich Repeat Variant"/>
    <property type="match status" value="1"/>
</dbReference>
<dbReference type="OrthoDB" id="5982907at2759"/>
<organism evidence="1 2">
    <name type="scientific">Stylophora pistillata</name>
    <name type="common">Smooth cauliflower coral</name>
    <dbReference type="NCBI Taxonomy" id="50429"/>
    <lineage>
        <taxon>Eukaryota</taxon>
        <taxon>Metazoa</taxon>
        <taxon>Cnidaria</taxon>
        <taxon>Anthozoa</taxon>
        <taxon>Hexacorallia</taxon>
        <taxon>Scleractinia</taxon>
        <taxon>Astrocoeniina</taxon>
        <taxon>Pocilloporidae</taxon>
        <taxon>Stylophora</taxon>
    </lineage>
</organism>
<dbReference type="Pfam" id="PF17822">
    <property type="entry name" value="ARMH2"/>
    <property type="match status" value="1"/>
</dbReference>
<dbReference type="PANTHER" id="PTHR37679">
    <property type="entry name" value="ARMADILLO-LIKE HELICAL DOMAIN-CONTAINING PROTEIN 2"/>
    <property type="match status" value="1"/>
</dbReference>
<dbReference type="Proteomes" id="UP000225706">
    <property type="component" value="Unassembled WGS sequence"/>
</dbReference>
<dbReference type="InterPro" id="IPR040268">
    <property type="entry name" value="ARMH2"/>
</dbReference>
<dbReference type="SUPFAM" id="SSF48371">
    <property type="entry name" value="ARM repeat"/>
    <property type="match status" value="1"/>
</dbReference>
<reference evidence="2" key="1">
    <citation type="journal article" date="2017" name="bioRxiv">
        <title>Comparative analysis of the genomes of Stylophora pistillata and Acropora digitifera provides evidence for extensive differences between species of corals.</title>
        <authorList>
            <person name="Voolstra C.R."/>
            <person name="Li Y."/>
            <person name="Liew Y.J."/>
            <person name="Baumgarten S."/>
            <person name="Zoccola D."/>
            <person name="Flot J.-F."/>
            <person name="Tambutte S."/>
            <person name="Allemand D."/>
            <person name="Aranda M."/>
        </authorList>
    </citation>
    <scope>NUCLEOTIDE SEQUENCE [LARGE SCALE GENOMIC DNA]</scope>
</reference>
<proteinExistence type="predicted"/>
<gene>
    <name evidence="1" type="ORF">AWC38_SpisGene14390</name>
</gene>
<evidence type="ECO:0000313" key="2">
    <source>
        <dbReference type="Proteomes" id="UP000225706"/>
    </source>
</evidence>
<keyword evidence="2" id="KW-1185">Reference proteome</keyword>
<name>A0A2B4RVC0_STYPI</name>
<comment type="caution">
    <text evidence="1">The sequence shown here is derived from an EMBL/GenBank/DDBJ whole genome shotgun (WGS) entry which is preliminary data.</text>
</comment>
<sequence>MNWISKKFRAGVQEVKERTSRDITQVEDVGTLVNENLFERDILLAMKMLASSSNISERKQAIKDLGHLSWSGGPSVAKFAGNQFVNLLSLLNDPNEATALKMLTVHAIGEICCANRENQDKARMYGLLEKLTEFLSTTDNEPDYTALRRSTAACLLTLVCENQENQKALLRTDKLQEHLTSISMENWTAWEENEAAQLITFLGLDYREDSRSRWAKMRALITTAQRET</sequence>
<dbReference type="InterPro" id="IPR016024">
    <property type="entry name" value="ARM-type_fold"/>
</dbReference>
<dbReference type="EMBL" id="LSMT01000290">
    <property type="protein sequence ID" value="PFX21116.1"/>
    <property type="molecule type" value="Genomic_DNA"/>
</dbReference>
<dbReference type="AlphaFoldDB" id="A0A2B4RVC0"/>
<dbReference type="PANTHER" id="PTHR37679:SF1">
    <property type="entry name" value="ARMADILLO-LIKE HELICAL DOMAIN-CONTAINING PROTEIN 2"/>
    <property type="match status" value="1"/>
</dbReference>
<protein>
    <submittedName>
        <fullName evidence="1">Uncharacterized protein</fullName>
    </submittedName>
</protein>